<name>B8I6G0_RUMCH</name>
<dbReference type="eggNOG" id="ENOG50347ZF">
    <property type="taxonomic scope" value="Bacteria"/>
</dbReference>
<keyword evidence="2" id="KW-1133">Transmembrane helix</keyword>
<keyword evidence="4" id="KW-1185">Reference proteome</keyword>
<feature type="region of interest" description="Disordered" evidence="1">
    <location>
        <begin position="1"/>
        <end position="24"/>
    </location>
</feature>
<keyword evidence="2" id="KW-0812">Transmembrane</keyword>
<sequence length="58" mass="6333">MNERNRKYARTTKKCNQIPESSEDTDFSLSTTMALGIVGGAFLIGMVSGTLVSKCRSM</sequence>
<organism evidence="3 4">
    <name type="scientific">Ruminiclostridium cellulolyticum (strain ATCC 35319 / DSM 5812 / JCM 6584 / H10)</name>
    <name type="common">Clostridium cellulolyticum</name>
    <dbReference type="NCBI Taxonomy" id="394503"/>
    <lineage>
        <taxon>Bacteria</taxon>
        <taxon>Bacillati</taxon>
        <taxon>Bacillota</taxon>
        <taxon>Clostridia</taxon>
        <taxon>Eubacteriales</taxon>
        <taxon>Oscillospiraceae</taxon>
        <taxon>Ruminiclostridium</taxon>
    </lineage>
</organism>
<dbReference type="Proteomes" id="UP000001349">
    <property type="component" value="Chromosome"/>
</dbReference>
<dbReference type="KEGG" id="cce:Ccel_0470"/>
<keyword evidence="2" id="KW-0472">Membrane</keyword>
<evidence type="ECO:0000313" key="4">
    <source>
        <dbReference type="Proteomes" id="UP000001349"/>
    </source>
</evidence>
<evidence type="ECO:0000256" key="1">
    <source>
        <dbReference type="SAM" id="MobiDB-lite"/>
    </source>
</evidence>
<protein>
    <submittedName>
        <fullName evidence="3">Uncharacterized protein</fullName>
    </submittedName>
</protein>
<dbReference type="RefSeq" id="WP_012634914.1">
    <property type="nucleotide sequence ID" value="NC_011898.1"/>
</dbReference>
<dbReference type="STRING" id="394503.Ccel_0470"/>
<feature type="transmembrane region" description="Helical" evidence="2">
    <location>
        <begin position="33"/>
        <end position="52"/>
    </location>
</feature>
<dbReference type="EMBL" id="CP001348">
    <property type="protein sequence ID" value="ACL74852.1"/>
    <property type="molecule type" value="Genomic_DNA"/>
</dbReference>
<gene>
    <name evidence="3" type="ordered locus">Ccel_0470</name>
</gene>
<dbReference type="AlphaFoldDB" id="B8I6G0"/>
<accession>B8I6G0</accession>
<evidence type="ECO:0000256" key="2">
    <source>
        <dbReference type="SAM" id="Phobius"/>
    </source>
</evidence>
<dbReference type="HOGENOM" id="CLU_2971548_0_0_9"/>
<proteinExistence type="predicted"/>
<reference evidence="3 4" key="1">
    <citation type="submission" date="2009-01" db="EMBL/GenBank/DDBJ databases">
        <title>Complete sequence of Clostridium cellulolyticum H10.</title>
        <authorList>
            <consortium name="US DOE Joint Genome Institute"/>
            <person name="Lucas S."/>
            <person name="Copeland A."/>
            <person name="Lapidus A."/>
            <person name="Glavina del Rio T."/>
            <person name="Dalin E."/>
            <person name="Tice H."/>
            <person name="Bruce D."/>
            <person name="Goodwin L."/>
            <person name="Pitluck S."/>
            <person name="Chertkov O."/>
            <person name="Saunders E."/>
            <person name="Brettin T."/>
            <person name="Detter J.C."/>
            <person name="Han C."/>
            <person name="Larimer F."/>
            <person name="Land M."/>
            <person name="Hauser L."/>
            <person name="Kyrpides N."/>
            <person name="Ivanova N."/>
            <person name="Zhou J."/>
            <person name="Richardson P."/>
        </authorList>
    </citation>
    <scope>NUCLEOTIDE SEQUENCE [LARGE SCALE GENOMIC DNA]</scope>
    <source>
        <strain evidence="4">ATCC 35319 / DSM 5812 / JCM 6584 / H10</strain>
    </source>
</reference>
<evidence type="ECO:0000313" key="3">
    <source>
        <dbReference type="EMBL" id="ACL74852.1"/>
    </source>
</evidence>